<keyword evidence="2" id="KW-0472">Membrane</keyword>
<evidence type="ECO:0000256" key="1">
    <source>
        <dbReference type="SAM" id="MobiDB-lite"/>
    </source>
</evidence>
<dbReference type="EMBL" id="CADCXV010001483">
    <property type="protein sequence ID" value="CAB0044691.1"/>
    <property type="molecule type" value="Genomic_DNA"/>
</dbReference>
<dbReference type="AlphaFoldDB" id="A0A6H5JAT1"/>
<accession>A0A6H5JAT1</accession>
<proteinExistence type="predicted"/>
<sequence>MANHRRRTAVSAEPVTAAACMPPHTNESRVGRRGRRRRDPRADLLLYCCCYDSRVSVCVYSVYMYVIYLCCREVRCRRRPTTPCRRRLDAATDDVVIVVVVVVVVIVVVVVEGDPRLRYDAMSVSDDVGTGTAQAGARMGPRPYNTSAHGTKEFLAV</sequence>
<keyword evidence="2" id="KW-0812">Transmembrane</keyword>
<gene>
    <name evidence="3" type="ORF">TBRA_LOCUS16279</name>
</gene>
<organism evidence="3 4">
    <name type="scientific">Trichogramma brassicae</name>
    <dbReference type="NCBI Taxonomy" id="86971"/>
    <lineage>
        <taxon>Eukaryota</taxon>
        <taxon>Metazoa</taxon>
        <taxon>Ecdysozoa</taxon>
        <taxon>Arthropoda</taxon>
        <taxon>Hexapoda</taxon>
        <taxon>Insecta</taxon>
        <taxon>Pterygota</taxon>
        <taxon>Neoptera</taxon>
        <taxon>Endopterygota</taxon>
        <taxon>Hymenoptera</taxon>
        <taxon>Apocrita</taxon>
        <taxon>Proctotrupomorpha</taxon>
        <taxon>Chalcidoidea</taxon>
        <taxon>Trichogrammatidae</taxon>
        <taxon>Trichogramma</taxon>
    </lineage>
</organism>
<reference evidence="3 4" key="1">
    <citation type="submission" date="2020-02" db="EMBL/GenBank/DDBJ databases">
        <authorList>
            <person name="Ferguson B K."/>
        </authorList>
    </citation>
    <scope>NUCLEOTIDE SEQUENCE [LARGE SCALE GENOMIC DNA]</scope>
</reference>
<evidence type="ECO:0000313" key="4">
    <source>
        <dbReference type="Proteomes" id="UP000479190"/>
    </source>
</evidence>
<name>A0A6H5JAT1_9HYME</name>
<keyword evidence="2" id="KW-1133">Transmembrane helix</keyword>
<keyword evidence="4" id="KW-1185">Reference proteome</keyword>
<protein>
    <submittedName>
        <fullName evidence="3">Uncharacterized protein</fullName>
    </submittedName>
</protein>
<feature type="region of interest" description="Disordered" evidence="1">
    <location>
        <begin position="129"/>
        <end position="150"/>
    </location>
</feature>
<evidence type="ECO:0000313" key="3">
    <source>
        <dbReference type="EMBL" id="CAB0044691.1"/>
    </source>
</evidence>
<feature type="transmembrane region" description="Helical" evidence="2">
    <location>
        <begin position="95"/>
        <end position="113"/>
    </location>
</feature>
<dbReference type="Proteomes" id="UP000479190">
    <property type="component" value="Unassembled WGS sequence"/>
</dbReference>
<evidence type="ECO:0000256" key="2">
    <source>
        <dbReference type="SAM" id="Phobius"/>
    </source>
</evidence>